<keyword evidence="8" id="KW-0812">Transmembrane</keyword>
<keyword evidence="6 10" id="KW-0418">Kinase</keyword>
<dbReference type="Gene3D" id="1.10.287.130">
    <property type="match status" value="1"/>
</dbReference>
<dbReference type="GO" id="GO:0005886">
    <property type="term" value="C:plasma membrane"/>
    <property type="evidence" value="ECO:0007669"/>
    <property type="project" value="UniProtKB-SubCell"/>
</dbReference>
<evidence type="ECO:0000256" key="1">
    <source>
        <dbReference type="ARBA" id="ARBA00000085"/>
    </source>
</evidence>
<dbReference type="CDD" id="cd00075">
    <property type="entry name" value="HATPase"/>
    <property type="match status" value="1"/>
</dbReference>
<dbReference type="EC" id="2.7.13.3" evidence="3"/>
<comment type="subcellular location">
    <subcellularLocation>
        <location evidence="2">Cell membrane</location>
    </subcellularLocation>
</comment>
<proteinExistence type="predicted"/>
<evidence type="ECO:0000256" key="8">
    <source>
        <dbReference type="SAM" id="Phobius"/>
    </source>
</evidence>
<dbReference type="AlphaFoldDB" id="A0AAU0MDV6"/>
<evidence type="ECO:0000256" key="6">
    <source>
        <dbReference type="ARBA" id="ARBA00022777"/>
    </source>
</evidence>
<dbReference type="Proteomes" id="UP001329313">
    <property type="component" value="Chromosome"/>
</dbReference>
<keyword evidence="8" id="KW-0472">Membrane</keyword>
<dbReference type="SMART" id="SM00388">
    <property type="entry name" value="HisKA"/>
    <property type="match status" value="1"/>
</dbReference>
<evidence type="ECO:0000256" key="5">
    <source>
        <dbReference type="ARBA" id="ARBA00022679"/>
    </source>
</evidence>
<dbReference type="RefSeq" id="WP_330169670.1">
    <property type="nucleotide sequence ID" value="NZ_CP137080.1"/>
</dbReference>
<dbReference type="SUPFAM" id="SSF47384">
    <property type="entry name" value="Homodimeric domain of signal transducing histidine kinase"/>
    <property type="match status" value="1"/>
</dbReference>
<evidence type="ECO:0000256" key="4">
    <source>
        <dbReference type="ARBA" id="ARBA00022553"/>
    </source>
</evidence>
<dbReference type="InterPro" id="IPR036097">
    <property type="entry name" value="HisK_dim/P_sf"/>
</dbReference>
<dbReference type="Gene3D" id="3.30.565.10">
    <property type="entry name" value="Histidine kinase-like ATPase, C-terminal domain"/>
    <property type="match status" value="1"/>
</dbReference>
<dbReference type="InterPro" id="IPR036890">
    <property type="entry name" value="HATPase_C_sf"/>
</dbReference>
<dbReference type="KEGG" id="mliy:RYJ27_07085"/>
<feature type="transmembrane region" description="Helical" evidence="8">
    <location>
        <begin position="57"/>
        <end position="74"/>
    </location>
</feature>
<dbReference type="CDD" id="cd00082">
    <property type="entry name" value="HisKA"/>
    <property type="match status" value="1"/>
</dbReference>
<dbReference type="SUPFAM" id="SSF55874">
    <property type="entry name" value="ATPase domain of HSP90 chaperone/DNA topoisomerase II/histidine kinase"/>
    <property type="match status" value="1"/>
</dbReference>
<feature type="transmembrane region" description="Helical" evidence="8">
    <location>
        <begin position="127"/>
        <end position="144"/>
    </location>
</feature>
<dbReference type="InterPro" id="IPR035965">
    <property type="entry name" value="PAS-like_dom_sf"/>
</dbReference>
<dbReference type="InterPro" id="IPR050736">
    <property type="entry name" value="Sensor_HK_Regulatory"/>
</dbReference>
<dbReference type="Gene3D" id="3.30.450.20">
    <property type="entry name" value="PAS domain"/>
    <property type="match status" value="1"/>
</dbReference>
<dbReference type="FunFam" id="3.30.565.10:FF:000006">
    <property type="entry name" value="Sensor histidine kinase WalK"/>
    <property type="match status" value="1"/>
</dbReference>
<evidence type="ECO:0000256" key="3">
    <source>
        <dbReference type="ARBA" id="ARBA00012438"/>
    </source>
</evidence>
<dbReference type="InterPro" id="IPR005467">
    <property type="entry name" value="His_kinase_dom"/>
</dbReference>
<feature type="domain" description="Histidine kinase" evidence="9">
    <location>
        <begin position="328"/>
        <end position="546"/>
    </location>
</feature>
<keyword evidence="5" id="KW-0808">Transferase</keyword>
<dbReference type="GO" id="GO:0000155">
    <property type="term" value="F:phosphorelay sensor kinase activity"/>
    <property type="evidence" value="ECO:0007669"/>
    <property type="project" value="InterPro"/>
</dbReference>
<accession>A0AAU0MDV6</accession>
<evidence type="ECO:0000259" key="9">
    <source>
        <dbReference type="PROSITE" id="PS50109"/>
    </source>
</evidence>
<keyword evidence="8" id="KW-1133">Transmembrane helix</keyword>
<dbReference type="InterPro" id="IPR003594">
    <property type="entry name" value="HATPase_dom"/>
</dbReference>
<feature type="transmembrane region" description="Helical" evidence="8">
    <location>
        <begin position="81"/>
        <end position="98"/>
    </location>
</feature>
<dbReference type="InterPro" id="IPR003661">
    <property type="entry name" value="HisK_dim/P_dom"/>
</dbReference>
<evidence type="ECO:0000256" key="7">
    <source>
        <dbReference type="ARBA" id="ARBA00023012"/>
    </source>
</evidence>
<reference evidence="10 11" key="1">
    <citation type="submission" date="2023-10" db="EMBL/GenBank/DDBJ databases">
        <title>Y20.</title>
        <authorList>
            <person name="Zhang G."/>
            <person name="Ding Y."/>
        </authorList>
    </citation>
    <scope>NUCLEOTIDE SEQUENCE [LARGE SCALE GENOMIC DNA]</scope>
    <source>
        <strain evidence="10 11">Y20</strain>
    </source>
</reference>
<dbReference type="Pfam" id="PF00512">
    <property type="entry name" value="HisKA"/>
    <property type="match status" value="1"/>
</dbReference>
<gene>
    <name evidence="10" type="ORF">RYJ27_07085</name>
</gene>
<feature type="transmembrane region" description="Helical" evidence="8">
    <location>
        <begin position="26"/>
        <end position="51"/>
    </location>
</feature>
<evidence type="ECO:0000313" key="11">
    <source>
        <dbReference type="Proteomes" id="UP001329313"/>
    </source>
</evidence>
<keyword evidence="4" id="KW-0597">Phosphoprotein</keyword>
<keyword evidence="7" id="KW-0902">Two-component regulatory system</keyword>
<keyword evidence="11" id="KW-1185">Reference proteome</keyword>
<dbReference type="PRINTS" id="PR00344">
    <property type="entry name" value="BCTRLSENSOR"/>
</dbReference>
<dbReference type="PANTHER" id="PTHR43711:SF1">
    <property type="entry name" value="HISTIDINE KINASE 1"/>
    <property type="match status" value="1"/>
</dbReference>
<feature type="transmembrane region" description="Helical" evidence="8">
    <location>
        <begin position="150"/>
        <end position="172"/>
    </location>
</feature>
<evidence type="ECO:0000313" key="10">
    <source>
        <dbReference type="EMBL" id="WOQ68503.1"/>
    </source>
</evidence>
<dbReference type="Pfam" id="PF02518">
    <property type="entry name" value="HATPase_c"/>
    <property type="match status" value="1"/>
</dbReference>
<dbReference type="SMART" id="SM00387">
    <property type="entry name" value="HATPase_c"/>
    <property type="match status" value="1"/>
</dbReference>
<name>A0AAU0MDV6_9MICO</name>
<evidence type="ECO:0000256" key="2">
    <source>
        <dbReference type="ARBA" id="ARBA00004236"/>
    </source>
</evidence>
<dbReference type="InterPro" id="IPR004358">
    <property type="entry name" value="Sig_transdc_His_kin-like_C"/>
</dbReference>
<comment type="catalytic activity">
    <reaction evidence="1">
        <text>ATP + protein L-histidine = ADP + protein N-phospho-L-histidine.</text>
        <dbReference type="EC" id="2.7.13.3"/>
    </reaction>
</comment>
<dbReference type="PROSITE" id="PS50109">
    <property type="entry name" value="HIS_KIN"/>
    <property type="match status" value="1"/>
</dbReference>
<sequence>MTESRSPAAPPQAGWMRVDAGARDRIVVLNQVLFAGVALLAAVLAIALGWVDDLPTFILGLTVTLGTTGAAFVVPWNRLPHAAGLIVPVCDVIAIALLREATPGAALGILWAFPLIWIAWSYGWAGLIGGSLGTTALFWVQTAITPETDFVPATILLPVTITALGFIASLAARRASAQRMLLEKQSRYLQQAVDRARRQEDVVIDVLDALDFGVVRIAADGTQLLANEAHGRLQRARGRDGRMSAYAADGVTSIQADALPLSRARRGETFDNLIVWYGEPDDADRRAIAASARELTDPDGSAAGMVVVSRDVTSEELAIRAREDLVASVSHELRTPLTSIMGYLDLALDDETISPMARRSLEVAERNAGRLLELVADILTMSANARQGAAVSISPRPTDLAEVMTAAIEAATPRATERGITIDGSGVEDAVAYADAHRIRQVVDNLVSNAVKYNSDGGHVQVSAMSDGLHAWLTVSDDGPGISEHELPRLFERFFRSDSVRGSTTHGSGLGLAISRDIVRAHGGEITVQTMQGEGTTFIVRLPASDPRRDV</sequence>
<dbReference type="EMBL" id="CP137080">
    <property type="protein sequence ID" value="WOQ68503.1"/>
    <property type="molecule type" value="Genomic_DNA"/>
</dbReference>
<protein>
    <recommendedName>
        <fullName evidence="3">histidine kinase</fullName>
        <ecNumber evidence="3">2.7.13.3</ecNumber>
    </recommendedName>
</protein>
<dbReference type="SUPFAM" id="SSF55785">
    <property type="entry name" value="PYP-like sensor domain (PAS domain)"/>
    <property type="match status" value="1"/>
</dbReference>
<dbReference type="PANTHER" id="PTHR43711">
    <property type="entry name" value="TWO-COMPONENT HISTIDINE KINASE"/>
    <property type="match status" value="1"/>
</dbReference>
<organism evidence="10 11">
    <name type="scientific">Microbacterium limosum</name>
    <dbReference type="NCBI Taxonomy" id="3079935"/>
    <lineage>
        <taxon>Bacteria</taxon>
        <taxon>Bacillati</taxon>
        <taxon>Actinomycetota</taxon>
        <taxon>Actinomycetes</taxon>
        <taxon>Micrococcales</taxon>
        <taxon>Microbacteriaceae</taxon>
        <taxon>Microbacterium</taxon>
    </lineage>
</organism>